<feature type="signal peptide" evidence="2">
    <location>
        <begin position="1"/>
        <end position="21"/>
    </location>
</feature>
<dbReference type="Proteomes" id="UP000323242">
    <property type="component" value="Unassembled WGS sequence"/>
</dbReference>
<reference evidence="3 4" key="1">
    <citation type="submission" date="2019-08" db="EMBL/GenBank/DDBJ databases">
        <title>Draft genome for granaticin producer strain Streptomyces parvus C05.</title>
        <authorList>
            <person name="Gonzalez-Pimentel J.L."/>
        </authorList>
    </citation>
    <scope>NUCLEOTIDE SEQUENCE [LARGE SCALE GENOMIC DNA]</scope>
    <source>
        <strain evidence="3 4">C05</strain>
    </source>
</reference>
<evidence type="ECO:0000313" key="3">
    <source>
        <dbReference type="EMBL" id="TYR51611.1"/>
    </source>
</evidence>
<proteinExistence type="predicted"/>
<evidence type="ECO:0000256" key="1">
    <source>
        <dbReference type="SAM" id="MobiDB-lite"/>
    </source>
</evidence>
<dbReference type="AlphaFoldDB" id="A0A5D4IEN7"/>
<evidence type="ECO:0000256" key="2">
    <source>
        <dbReference type="SAM" id="SignalP"/>
    </source>
</evidence>
<evidence type="ECO:0000313" key="4">
    <source>
        <dbReference type="Proteomes" id="UP000323242"/>
    </source>
</evidence>
<keyword evidence="2" id="KW-0732">Signal</keyword>
<accession>A0A5D4IEN7</accession>
<evidence type="ECO:0008006" key="5">
    <source>
        <dbReference type="Google" id="ProtNLM"/>
    </source>
</evidence>
<sequence length="301" mass="33380">MRRLLWLAAAACFLVAGCSSSGHEGRAGGELPRPLSGAVHFSADQADALRGMEEKEIRSCMRERGHVYRTAPVSDPRRLAAENPYGLLDADWAEDDGYGITAEQLAGRPRDPNASHLSSLSKAERAAWEKALLGEEKNHRTLTLPDGMEIGYDPRSCVEVASSTVYGKRWTELRYLMEALTNDIVTAVRDTPGFRDAERAWADCMAEQGHAYRKLSEPRSETKQRLEKTGQDPVTQRSVGRDELALARDDLACQRDTDLARAVAEAQGKVEVRSRKPWRREIEEYRALKASALVTADRAAA</sequence>
<gene>
    <name evidence="3" type="ORF">FY004_31130</name>
</gene>
<feature type="compositionally biased region" description="Basic and acidic residues" evidence="1">
    <location>
        <begin position="214"/>
        <end position="230"/>
    </location>
</feature>
<feature type="region of interest" description="Disordered" evidence="1">
    <location>
        <begin position="212"/>
        <end position="237"/>
    </location>
</feature>
<feature type="chain" id="PRO_5022970380" description="Lipoprotein" evidence="2">
    <location>
        <begin position="22"/>
        <end position="301"/>
    </location>
</feature>
<organism evidence="3 4">
    <name type="scientific">Streptomyces parvus</name>
    <dbReference type="NCBI Taxonomy" id="66428"/>
    <lineage>
        <taxon>Bacteria</taxon>
        <taxon>Bacillati</taxon>
        <taxon>Actinomycetota</taxon>
        <taxon>Actinomycetes</taxon>
        <taxon>Kitasatosporales</taxon>
        <taxon>Streptomycetaceae</taxon>
        <taxon>Streptomyces</taxon>
    </lineage>
</organism>
<dbReference type="RefSeq" id="WP_148904518.1">
    <property type="nucleotide sequence ID" value="NZ_VSZQ01000232.1"/>
</dbReference>
<keyword evidence="4" id="KW-1185">Reference proteome</keyword>
<dbReference type="PROSITE" id="PS51257">
    <property type="entry name" value="PROKAR_LIPOPROTEIN"/>
    <property type="match status" value="1"/>
</dbReference>
<comment type="caution">
    <text evidence="3">The sequence shown here is derived from an EMBL/GenBank/DDBJ whole genome shotgun (WGS) entry which is preliminary data.</text>
</comment>
<name>A0A5D4IEN7_9ACTN</name>
<dbReference type="EMBL" id="VSZQ01000232">
    <property type="protein sequence ID" value="TYR51611.1"/>
    <property type="molecule type" value="Genomic_DNA"/>
</dbReference>
<protein>
    <recommendedName>
        <fullName evidence="5">Lipoprotein</fullName>
    </recommendedName>
</protein>